<evidence type="ECO:0000313" key="9">
    <source>
        <dbReference type="Proteomes" id="UP000274504"/>
    </source>
</evidence>
<dbReference type="InterPro" id="IPR008271">
    <property type="entry name" value="Ser/Thr_kinase_AS"/>
</dbReference>
<dbReference type="FunFam" id="1.10.510.10:FF:000624">
    <property type="entry name" value="Mitogen-activated protein kinase"/>
    <property type="match status" value="1"/>
</dbReference>
<evidence type="ECO:0000313" key="8">
    <source>
        <dbReference type="EMBL" id="VDL18446.1"/>
    </source>
</evidence>
<dbReference type="SMART" id="SM00220">
    <property type="entry name" value="S_TKc"/>
    <property type="match status" value="1"/>
</dbReference>
<feature type="domain" description="Protein kinase" evidence="7">
    <location>
        <begin position="1"/>
        <end position="283"/>
    </location>
</feature>
<evidence type="ECO:0000256" key="3">
    <source>
        <dbReference type="ARBA" id="ARBA00022679"/>
    </source>
</evidence>
<evidence type="ECO:0000256" key="5">
    <source>
        <dbReference type="ARBA" id="ARBA00022777"/>
    </source>
</evidence>
<evidence type="ECO:0000256" key="2">
    <source>
        <dbReference type="ARBA" id="ARBA00022527"/>
    </source>
</evidence>
<dbReference type="PROSITE" id="PS50011">
    <property type="entry name" value="PROTEIN_KINASE_DOM"/>
    <property type="match status" value="1"/>
</dbReference>
<gene>
    <name evidence="8" type="ORF">HDID_LOCUS985</name>
</gene>
<protein>
    <submittedName>
        <fullName evidence="10">Protein kinase domain-containing protein</fullName>
    </submittedName>
</protein>
<proteinExistence type="inferred from homology"/>
<dbReference type="PANTHER" id="PTHR24056">
    <property type="entry name" value="CELL DIVISION PROTEIN KINASE"/>
    <property type="match status" value="1"/>
</dbReference>
<dbReference type="Gene3D" id="1.10.510.10">
    <property type="entry name" value="Transferase(Phosphotransferase) domain 1"/>
    <property type="match status" value="1"/>
</dbReference>
<dbReference type="PROSITE" id="PS00108">
    <property type="entry name" value="PROTEIN_KINASE_ST"/>
    <property type="match status" value="1"/>
</dbReference>
<keyword evidence="4" id="KW-0547">Nucleotide-binding</keyword>
<keyword evidence="3" id="KW-0808">Transferase</keyword>
<dbReference type="InterPro" id="IPR000719">
    <property type="entry name" value="Prot_kinase_dom"/>
</dbReference>
<evidence type="ECO:0000256" key="1">
    <source>
        <dbReference type="ARBA" id="ARBA00006485"/>
    </source>
</evidence>
<dbReference type="AlphaFoldDB" id="A0A0R3S9P3"/>
<evidence type="ECO:0000313" key="10">
    <source>
        <dbReference type="WBParaSite" id="HDID_0000098401-mRNA-1"/>
    </source>
</evidence>
<organism evidence="10">
    <name type="scientific">Hymenolepis diminuta</name>
    <name type="common">Rat tapeworm</name>
    <dbReference type="NCBI Taxonomy" id="6216"/>
    <lineage>
        <taxon>Eukaryota</taxon>
        <taxon>Metazoa</taxon>
        <taxon>Spiralia</taxon>
        <taxon>Lophotrochozoa</taxon>
        <taxon>Platyhelminthes</taxon>
        <taxon>Cestoda</taxon>
        <taxon>Eucestoda</taxon>
        <taxon>Cyclophyllidea</taxon>
        <taxon>Hymenolepididae</taxon>
        <taxon>Hymenolepis</taxon>
    </lineage>
</organism>
<dbReference type="WBParaSite" id="HDID_0000098401-mRNA-1">
    <property type="protein sequence ID" value="HDID_0000098401-mRNA-1"/>
    <property type="gene ID" value="HDID_0000098401"/>
</dbReference>
<dbReference type="STRING" id="6216.A0A0R3S9P3"/>
<reference evidence="10" key="1">
    <citation type="submission" date="2017-02" db="UniProtKB">
        <authorList>
            <consortium name="WormBaseParasite"/>
        </authorList>
    </citation>
    <scope>IDENTIFICATION</scope>
</reference>
<dbReference type="EMBL" id="UYSG01000154">
    <property type="protein sequence ID" value="VDL18446.1"/>
    <property type="molecule type" value="Genomic_DNA"/>
</dbReference>
<keyword evidence="5" id="KW-0418">Kinase</keyword>
<dbReference type="GO" id="GO:0007346">
    <property type="term" value="P:regulation of mitotic cell cycle"/>
    <property type="evidence" value="ECO:0007669"/>
    <property type="project" value="TreeGrafter"/>
</dbReference>
<name>A0A0R3S9P3_HYMDI</name>
<evidence type="ECO:0000256" key="4">
    <source>
        <dbReference type="ARBA" id="ARBA00022741"/>
    </source>
</evidence>
<keyword evidence="2" id="KW-0723">Serine/threonine-protein kinase</keyword>
<reference evidence="8 9" key="2">
    <citation type="submission" date="2018-11" db="EMBL/GenBank/DDBJ databases">
        <authorList>
            <consortium name="Pathogen Informatics"/>
        </authorList>
    </citation>
    <scope>NUCLEOTIDE SEQUENCE [LARGE SCALE GENOMIC DNA]</scope>
</reference>
<evidence type="ECO:0000256" key="6">
    <source>
        <dbReference type="ARBA" id="ARBA00022840"/>
    </source>
</evidence>
<dbReference type="GO" id="GO:0005524">
    <property type="term" value="F:ATP binding"/>
    <property type="evidence" value="ECO:0007669"/>
    <property type="project" value="UniProtKB-KW"/>
</dbReference>
<dbReference type="InterPro" id="IPR011009">
    <property type="entry name" value="Kinase-like_dom_sf"/>
</dbReference>
<dbReference type="OrthoDB" id="1732493at2759"/>
<dbReference type="PANTHER" id="PTHR24056:SF107">
    <property type="entry name" value="CYCLIN-DEPENDENT KINASE 11A-RELATED"/>
    <property type="match status" value="1"/>
</dbReference>
<dbReference type="Pfam" id="PF00069">
    <property type="entry name" value="Pkinase"/>
    <property type="match status" value="1"/>
</dbReference>
<accession>A0A0R3S9P3</accession>
<keyword evidence="6" id="KW-0067">ATP-binding</keyword>
<dbReference type="InterPro" id="IPR050108">
    <property type="entry name" value="CDK"/>
</dbReference>
<evidence type="ECO:0000259" key="7">
    <source>
        <dbReference type="PROSITE" id="PS50011"/>
    </source>
</evidence>
<dbReference type="GO" id="GO:0004674">
    <property type="term" value="F:protein serine/threonine kinase activity"/>
    <property type="evidence" value="ECO:0007669"/>
    <property type="project" value="UniProtKB-KW"/>
</dbReference>
<sequence length="316" mass="36206">MKVAEGTFGAVFKAEDKKTGRKVAIKMLKYSENSTAMDPMDIHEVLILQQIRHENVIEIIDVVKREETGQIGIVLNYMNFSLLSLMNILGIPFDEHQSRYLMHQLLCGVKYLHMIRIIHRDLKPENLLVDRRGNLKIADFGNACVCLTASLEHYETFCSLWYRPPELLLEASFYSPKVDMWSVGCIFATLLLKKHLFLGFSEKDQVDLIFQIIGTPTEMTWPEVTSLPGMQRYLLSSSPSHVGCLRDKFTNISEKGFKLLESFLQLDPFKRISAEDALEDEYFKEIFSIYGPTAFAEWMTSKLAEKEEGGRKTASI</sequence>
<comment type="similarity">
    <text evidence="1">Belongs to the protein kinase superfamily. CMGC Ser/Thr protein kinase family. CDC2/CDKX subfamily.</text>
</comment>
<dbReference type="Proteomes" id="UP000274504">
    <property type="component" value="Unassembled WGS sequence"/>
</dbReference>
<dbReference type="Gene3D" id="3.30.200.20">
    <property type="entry name" value="Phosphorylase Kinase, domain 1"/>
    <property type="match status" value="1"/>
</dbReference>
<dbReference type="SUPFAM" id="SSF56112">
    <property type="entry name" value="Protein kinase-like (PK-like)"/>
    <property type="match status" value="1"/>
</dbReference>
<dbReference type="GO" id="GO:0005634">
    <property type="term" value="C:nucleus"/>
    <property type="evidence" value="ECO:0007669"/>
    <property type="project" value="TreeGrafter"/>
</dbReference>